<sequence>MEAERKSSLFFIQNDEPPTARSFSLDSSNGFRPCIKKKKNKTTGVMQLIRAALFMINNKSSKKSSSSNNSFVKWKKLLGLVRPLQLESHQLPPPSSPPALRRIQASSAVVAQGDREVAPPSPAAMSQYASANSLADLEEEEEEEEEHGDCYYDGVEGDEMIDSKAEEFIARFYHQMRLQDQRPN</sequence>
<feature type="region of interest" description="Disordered" evidence="1">
    <location>
        <begin position="111"/>
        <end position="155"/>
    </location>
</feature>
<accession>A0AAV2FKE0</accession>
<protein>
    <submittedName>
        <fullName evidence="2">Uncharacterized protein</fullName>
    </submittedName>
</protein>
<keyword evidence="3" id="KW-1185">Reference proteome</keyword>
<dbReference type="Pfam" id="PF05553">
    <property type="entry name" value="DUF761"/>
    <property type="match status" value="1"/>
</dbReference>
<proteinExistence type="predicted"/>
<name>A0AAV2FKE0_9ROSI</name>
<dbReference type="PANTHER" id="PTHR36378:SF1">
    <property type="entry name" value="COTTON FIBER PROTEIN"/>
    <property type="match status" value="1"/>
</dbReference>
<dbReference type="InterPro" id="IPR008480">
    <property type="entry name" value="DUF761_pln"/>
</dbReference>
<dbReference type="Proteomes" id="UP001497516">
    <property type="component" value="Chromosome 7"/>
</dbReference>
<dbReference type="AlphaFoldDB" id="A0AAV2FKE0"/>
<evidence type="ECO:0000256" key="1">
    <source>
        <dbReference type="SAM" id="MobiDB-lite"/>
    </source>
</evidence>
<evidence type="ECO:0000313" key="2">
    <source>
        <dbReference type="EMBL" id="CAL1398703.1"/>
    </source>
</evidence>
<dbReference type="EMBL" id="OZ034820">
    <property type="protein sequence ID" value="CAL1398703.1"/>
    <property type="molecule type" value="Genomic_DNA"/>
</dbReference>
<evidence type="ECO:0000313" key="3">
    <source>
        <dbReference type="Proteomes" id="UP001497516"/>
    </source>
</evidence>
<gene>
    <name evidence="2" type="ORF">LTRI10_LOCUS38921</name>
</gene>
<dbReference type="PANTHER" id="PTHR36378">
    <property type="entry name" value="COTTON FIBER PROTEIN"/>
    <property type="match status" value="1"/>
</dbReference>
<organism evidence="2 3">
    <name type="scientific">Linum trigynum</name>
    <dbReference type="NCBI Taxonomy" id="586398"/>
    <lineage>
        <taxon>Eukaryota</taxon>
        <taxon>Viridiplantae</taxon>
        <taxon>Streptophyta</taxon>
        <taxon>Embryophyta</taxon>
        <taxon>Tracheophyta</taxon>
        <taxon>Spermatophyta</taxon>
        <taxon>Magnoliopsida</taxon>
        <taxon>eudicotyledons</taxon>
        <taxon>Gunneridae</taxon>
        <taxon>Pentapetalae</taxon>
        <taxon>rosids</taxon>
        <taxon>fabids</taxon>
        <taxon>Malpighiales</taxon>
        <taxon>Linaceae</taxon>
        <taxon>Linum</taxon>
    </lineage>
</organism>
<feature type="compositionally biased region" description="Acidic residues" evidence="1">
    <location>
        <begin position="136"/>
        <end position="147"/>
    </location>
</feature>
<reference evidence="2 3" key="1">
    <citation type="submission" date="2024-04" db="EMBL/GenBank/DDBJ databases">
        <authorList>
            <person name="Fracassetti M."/>
        </authorList>
    </citation>
    <scope>NUCLEOTIDE SEQUENCE [LARGE SCALE GENOMIC DNA]</scope>
</reference>